<evidence type="ECO:0000313" key="3">
    <source>
        <dbReference type="Proteomes" id="UP000250369"/>
    </source>
</evidence>
<accession>A0A329MJY7</accession>
<reference evidence="2 3" key="1">
    <citation type="journal article" date="2009" name="Int. J. Syst. Evol. Microbiol.">
        <title>Paenibacillus contaminans sp. nov., isolated from a contaminated laboratory plate.</title>
        <authorList>
            <person name="Chou J.H."/>
            <person name="Lee J.H."/>
            <person name="Lin M.C."/>
            <person name="Chang P.S."/>
            <person name="Arun A.B."/>
            <person name="Young C.C."/>
            <person name="Chen W.M."/>
        </authorList>
    </citation>
    <scope>NUCLEOTIDE SEQUENCE [LARGE SCALE GENOMIC DNA]</scope>
    <source>
        <strain evidence="2 3">CKOBP-6</strain>
    </source>
</reference>
<organism evidence="2 3">
    <name type="scientific">Paenibacillus contaminans</name>
    <dbReference type="NCBI Taxonomy" id="450362"/>
    <lineage>
        <taxon>Bacteria</taxon>
        <taxon>Bacillati</taxon>
        <taxon>Bacillota</taxon>
        <taxon>Bacilli</taxon>
        <taxon>Bacillales</taxon>
        <taxon>Paenibacillaceae</taxon>
        <taxon>Paenibacillus</taxon>
    </lineage>
</organism>
<keyword evidence="3" id="KW-1185">Reference proteome</keyword>
<feature type="region of interest" description="Disordered" evidence="1">
    <location>
        <begin position="1"/>
        <end position="26"/>
    </location>
</feature>
<dbReference type="InterPro" id="IPR006652">
    <property type="entry name" value="Kelch_1"/>
</dbReference>
<gene>
    <name evidence="2" type="ORF">DQG23_18860</name>
</gene>
<comment type="caution">
    <text evidence="2">The sequence shown here is derived from an EMBL/GenBank/DDBJ whole genome shotgun (WGS) entry which is preliminary data.</text>
</comment>
<name>A0A329MJY7_9BACL</name>
<dbReference type="EMBL" id="QMFB01000010">
    <property type="protein sequence ID" value="RAV19980.1"/>
    <property type="molecule type" value="Genomic_DNA"/>
</dbReference>
<evidence type="ECO:0000313" key="2">
    <source>
        <dbReference type="EMBL" id="RAV19980.1"/>
    </source>
</evidence>
<dbReference type="Pfam" id="PF01344">
    <property type="entry name" value="Kelch_1"/>
    <property type="match status" value="1"/>
</dbReference>
<sequence>MYHNEVFEYDPTTDTWTPATTSRRPK</sequence>
<feature type="compositionally biased region" description="Low complexity" evidence="1">
    <location>
        <begin position="10"/>
        <end position="26"/>
    </location>
</feature>
<proteinExistence type="predicted"/>
<dbReference type="Proteomes" id="UP000250369">
    <property type="component" value="Unassembled WGS sequence"/>
</dbReference>
<protein>
    <submittedName>
        <fullName evidence="2">Uncharacterized protein</fullName>
    </submittedName>
</protein>
<evidence type="ECO:0000256" key="1">
    <source>
        <dbReference type="SAM" id="MobiDB-lite"/>
    </source>
</evidence>
<dbReference type="AlphaFoldDB" id="A0A329MJY7"/>